<feature type="region of interest" description="Disordered" evidence="2">
    <location>
        <begin position="1"/>
        <end position="84"/>
    </location>
</feature>
<sequence length="523" mass="59805">MKKFKPPTSVKSEQNWGKILKDQNLTKPEQKRPNVPLSTPKQRFQSTQNRGQPPQLLTQTRSVQQSRNVKPIVNKPSSKDNKEVRKTISGHSFATNKKKEYLSSNSDLSVGGESVELVERGVQYSTTNLEGLDPLTLDEIHNGGDNGLAFLNPVRTLNFLIRELRGKISESTQDENLARIISDMESTAGRLSKSNGFKDNSGTLISKEDLKFFLNILQRTEKDMGVDKGSLELQSKLEEACNKLEDMCRVMEKTATTKQKEEKQNLLSELTKTKESLAAAEKEIKRMGKIETELKEEKQKNEEAKRKIHDMKIKFSSLNTVLNEQLLEVKDENKKLQKEIKYLFLEKEKNSVLMKVKDEEIDKLRGSLEEIKSLIKNQLRTFQREEIDDVCTADQDKTLKPVDMLNDISLLTWSEENLDRPNRDLKKVARCSSPVTSISPAAEDDESWRRISELHPVDLKTDGIKKSVRNLFEEMRKQSKLRLSNSSQNLQLADDKSAKNWMDKLNFDINSSNMLTITDTESN</sequence>
<gene>
    <name evidence="3" type="ORF">LSTR_LSTR001790</name>
</gene>
<evidence type="ECO:0000313" key="3">
    <source>
        <dbReference type="EMBL" id="RZF32326.1"/>
    </source>
</evidence>
<name>A0A482WGI2_LAOST</name>
<dbReference type="OrthoDB" id="6604411at2759"/>
<evidence type="ECO:0000313" key="4">
    <source>
        <dbReference type="Proteomes" id="UP000291343"/>
    </source>
</evidence>
<dbReference type="InParanoid" id="A0A482WGI2"/>
<reference evidence="3 4" key="1">
    <citation type="journal article" date="2017" name="Gigascience">
        <title>Genome sequence of the small brown planthopper, Laodelphax striatellus.</title>
        <authorList>
            <person name="Zhu J."/>
            <person name="Jiang F."/>
            <person name="Wang X."/>
            <person name="Yang P."/>
            <person name="Bao Y."/>
            <person name="Zhao W."/>
            <person name="Wang W."/>
            <person name="Lu H."/>
            <person name="Wang Q."/>
            <person name="Cui N."/>
            <person name="Li J."/>
            <person name="Chen X."/>
            <person name="Luo L."/>
            <person name="Yu J."/>
            <person name="Kang L."/>
            <person name="Cui F."/>
        </authorList>
    </citation>
    <scope>NUCLEOTIDE SEQUENCE [LARGE SCALE GENOMIC DNA]</scope>
    <source>
        <strain evidence="3">Lst14</strain>
    </source>
</reference>
<protein>
    <submittedName>
        <fullName evidence="3">Uncharacterized protein</fullName>
    </submittedName>
</protein>
<keyword evidence="1" id="KW-0175">Coiled coil</keyword>
<dbReference type="SMR" id="A0A482WGI2"/>
<evidence type="ECO:0000256" key="2">
    <source>
        <dbReference type="SAM" id="MobiDB-lite"/>
    </source>
</evidence>
<feature type="coiled-coil region" evidence="1">
    <location>
        <begin position="234"/>
        <end position="346"/>
    </location>
</feature>
<accession>A0A482WGI2</accession>
<proteinExistence type="predicted"/>
<evidence type="ECO:0000256" key="1">
    <source>
        <dbReference type="SAM" id="Coils"/>
    </source>
</evidence>
<dbReference type="EMBL" id="QKKF02037264">
    <property type="protein sequence ID" value="RZF32326.1"/>
    <property type="molecule type" value="Genomic_DNA"/>
</dbReference>
<comment type="caution">
    <text evidence="3">The sequence shown here is derived from an EMBL/GenBank/DDBJ whole genome shotgun (WGS) entry which is preliminary data.</text>
</comment>
<dbReference type="Proteomes" id="UP000291343">
    <property type="component" value="Unassembled WGS sequence"/>
</dbReference>
<organism evidence="3 4">
    <name type="scientific">Laodelphax striatellus</name>
    <name type="common">Small brown planthopper</name>
    <name type="synonym">Delphax striatella</name>
    <dbReference type="NCBI Taxonomy" id="195883"/>
    <lineage>
        <taxon>Eukaryota</taxon>
        <taxon>Metazoa</taxon>
        <taxon>Ecdysozoa</taxon>
        <taxon>Arthropoda</taxon>
        <taxon>Hexapoda</taxon>
        <taxon>Insecta</taxon>
        <taxon>Pterygota</taxon>
        <taxon>Neoptera</taxon>
        <taxon>Paraneoptera</taxon>
        <taxon>Hemiptera</taxon>
        <taxon>Auchenorrhyncha</taxon>
        <taxon>Fulgoroidea</taxon>
        <taxon>Delphacidae</taxon>
        <taxon>Criomorphinae</taxon>
        <taxon>Laodelphax</taxon>
    </lineage>
</organism>
<keyword evidence="4" id="KW-1185">Reference proteome</keyword>
<dbReference type="STRING" id="195883.A0A482WGI2"/>
<feature type="compositionally biased region" description="Polar residues" evidence="2">
    <location>
        <begin position="36"/>
        <end position="68"/>
    </location>
</feature>
<dbReference type="AlphaFoldDB" id="A0A482WGI2"/>